<name>A0A1D3TUW6_9FIRM</name>
<sequence>MGNQDIIILDEPCNALVYKVNKEITKILLGLKEEGRTILMTSQRSE</sequence>
<reference evidence="1 2" key="1">
    <citation type="submission" date="2016-09" db="EMBL/GenBank/DDBJ databases">
        <authorList>
            <person name="Capua I."/>
            <person name="De Benedictis P."/>
            <person name="Joannis T."/>
            <person name="Lombin L.H."/>
            <person name="Cattoli G."/>
        </authorList>
    </citation>
    <scope>NUCLEOTIDE SEQUENCE [LARGE SCALE GENOMIC DNA]</scope>
    <source>
        <strain evidence="1 2">GluBS11</strain>
    </source>
</reference>
<dbReference type="EMBL" id="FMKA01000014">
    <property type="protein sequence ID" value="SCP97913.1"/>
    <property type="molecule type" value="Genomic_DNA"/>
</dbReference>
<protein>
    <submittedName>
        <fullName evidence="1">Uncharacterized protein</fullName>
    </submittedName>
</protein>
<keyword evidence="2" id="KW-1185">Reference proteome</keyword>
<dbReference type="SUPFAM" id="SSF52540">
    <property type="entry name" value="P-loop containing nucleoside triphosphate hydrolases"/>
    <property type="match status" value="1"/>
</dbReference>
<evidence type="ECO:0000313" key="1">
    <source>
        <dbReference type="EMBL" id="SCP97913.1"/>
    </source>
</evidence>
<proteinExistence type="predicted"/>
<dbReference type="Gene3D" id="3.40.50.300">
    <property type="entry name" value="P-loop containing nucleotide triphosphate hydrolases"/>
    <property type="match status" value="1"/>
</dbReference>
<dbReference type="RefSeq" id="WP_169823676.1">
    <property type="nucleotide sequence ID" value="NZ_FMKA01000014.1"/>
</dbReference>
<organism evidence="1 2">
    <name type="scientific">Anaerobium acetethylicum</name>
    <dbReference type="NCBI Taxonomy" id="1619234"/>
    <lineage>
        <taxon>Bacteria</taxon>
        <taxon>Bacillati</taxon>
        <taxon>Bacillota</taxon>
        <taxon>Clostridia</taxon>
        <taxon>Lachnospirales</taxon>
        <taxon>Lachnospiraceae</taxon>
        <taxon>Anaerobium</taxon>
    </lineage>
</organism>
<dbReference type="AlphaFoldDB" id="A0A1D3TUW6"/>
<dbReference type="Proteomes" id="UP000199315">
    <property type="component" value="Unassembled WGS sequence"/>
</dbReference>
<evidence type="ECO:0000313" key="2">
    <source>
        <dbReference type="Proteomes" id="UP000199315"/>
    </source>
</evidence>
<dbReference type="InterPro" id="IPR027417">
    <property type="entry name" value="P-loop_NTPase"/>
</dbReference>
<accession>A0A1D3TUW6</accession>
<gene>
    <name evidence="1" type="ORF">SAMN05421730_101499</name>
</gene>